<comment type="subcellular location">
    <subcellularLocation>
        <location evidence="1">Cell junction</location>
    </subcellularLocation>
</comment>
<evidence type="ECO:0000256" key="1">
    <source>
        <dbReference type="ARBA" id="ARBA00004282"/>
    </source>
</evidence>
<feature type="region of interest" description="Disordered" evidence="6">
    <location>
        <begin position="164"/>
        <end position="184"/>
    </location>
</feature>
<keyword evidence="4" id="KW-0130">Cell adhesion</keyword>
<organism evidence="7 8">
    <name type="scientific">Polypterus senegalus</name>
    <name type="common">Senegal bichir</name>
    <dbReference type="NCBI Taxonomy" id="55291"/>
    <lineage>
        <taxon>Eukaryota</taxon>
        <taxon>Metazoa</taxon>
        <taxon>Chordata</taxon>
        <taxon>Craniata</taxon>
        <taxon>Vertebrata</taxon>
        <taxon>Euteleostomi</taxon>
        <taxon>Actinopterygii</taxon>
        <taxon>Polypteriformes</taxon>
        <taxon>Polypteridae</taxon>
        <taxon>Polypterus</taxon>
    </lineage>
</organism>
<dbReference type="GO" id="GO:0098609">
    <property type="term" value="P:cell-cell adhesion"/>
    <property type="evidence" value="ECO:0007669"/>
    <property type="project" value="InterPro"/>
</dbReference>
<protein>
    <submittedName>
        <fullName evidence="7">CTND2 protein</fullName>
    </submittedName>
</protein>
<evidence type="ECO:0000313" key="8">
    <source>
        <dbReference type="Proteomes" id="UP000886611"/>
    </source>
</evidence>
<accession>A0A8X7WZ68</accession>
<reference evidence="7 8" key="1">
    <citation type="journal article" date="2021" name="Cell">
        <title>Tracing the genetic footprints of vertebrate landing in non-teleost ray-finned fishes.</title>
        <authorList>
            <person name="Bi X."/>
            <person name="Wang K."/>
            <person name="Yang L."/>
            <person name="Pan H."/>
            <person name="Jiang H."/>
            <person name="Wei Q."/>
            <person name="Fang M."/>
            <person name="Yu H."/>
            <person name="Zhu C."/>
            <person name="Cai Y."/>
            <person name="He Y."/>
            <person name="Gan X."/>
            <person name="Zeng H."/>
            <person name="Yu D."/>
            <person name="Zhu Y."/>
            <person name="Jiang H."/>
            <person name="Qiu Q."/>
            <person name="Yang H."/>
            <person name="Zhang Y.E."/>
            <person name="Wang W."/>
            <person name="Zhu M."/>
            <person name="He S."/>
            <person name="Zhang G."/>
        </authorList>
    </citation>
    <scope>NUCLEOTIDE SEQUENCE [LARGE SCALE GENOMIC DNA]</scope>
    <source>
        <strain evidence="7">Bchr_013</strain>
    </source>
</reference>
<dbReference type="EMBL" id="JAATIS010007298">
    <property type="protein sequence ID" value="KAG2458211.1"/>
    <property type="molecule type" value="Genomic_DNA"/>
</dbReference>
<dbReference type="InterPro" id="IPR024130">
    <property type="entry name" value="DAP1/DAPL1"/>
</dbReference>
<dbReference type="SUPFAM" id="SSF48371">
    <property type="entry name" value="ARM repeat"/>
    <property type="match status" value="1"/>
</dbReference>
<keyword evidence="8" id="KW-1185">Reference proteome</keyword>
<dbReference type="Proteomes" id="UP000886611">
    <property type="component" value="Unassembled WGS sequence"/>
</dbReference>
<feature type="compositionally biased region" description="Basic and acidic residues" evidence="6">
    <location>
        <begin position="377"/>
        <end position="388"/>
    </location>
</feature>
<dbReference type="InterPro" id="IPR000225">
    <property type="entry name" value="Armadillo"/>
</dbReference>
<dbReference type="Gene3D" id="1.25.10.10">
    <property type="entry name" value="Leucine-rich Repeat Variant"/>
    <property type="match status" value="1"/>
</dbReference>
<feature type="non-terminal residue" evidence="7">
    <location>
        <position position="444"/>
    </location>
</feature>
<comment type="similarity">
    <text evidence="2">Belongs to the beta-catenin family.</text>
</comment>
<dbReference type="InterPro" id="IPR028435">
    <property type="entry name" value="Plakophilin/d_Catenin"/>
</dbReference>
<feature type="non-terminal residue" evidence="7">
    <location>
        <position position="1"/>
    </location>
</feature>
<evidence type="ECO:0000256" key="3">
    <source>
        <dbReference type="ARBA" id="ARBA00022737"/>
    </source>
</evidence>
<dbReference type="GO" id="GO:0005912">
    <property type="term" value="C:adherens junction"/>
    <property type="evidence" value="ECO:0007669"/>
    <property type="project" value="TreeGrafter"/>
</dbReference>
<dbReference type="AlphaFoldDB" id="A0A8X7WZ68"/>
<comment type="caution">
    <text evidence="7">The sequence shown here is derived from an EMBL/GenBank/DDBJ whole genome shotgun (WGS) entry which is preliminary data.</text>
</comment>
<dbReference type="PANTHER" id="PTHR10372">
    <property type="entry name" value="PLAKOPHILLIN-RELATED"/>
    <property type="match status" value="1"/>
</dbReference>
<feature type="region of interest" description="Disordered" evidence="6">
    <location>
        <begin position="372"/>
        <end position="444"/>
    </location>
</feature>
<evidence type="ECO:0000256" key="2">
    <source>
        <dbReference type="ARBA" id="ARBA00005462"/>
    </source>
</evidence>
<feature type="compositionally biased region" description="Basic residues" evidence="6">
    <location>
        <begin position="431"/>
        <end position="444"/>
    </location>
</feature>
<keyword evidence="5" id="KW-0965">Cell junction</keyword>
<sequence length="444" mass="48467">MRDLVHRLPGGNNSNSGNNTASKAMSDDTVTAICCALHEVITKNMENAKALRDAGGIEKLIGIAKSKGDKHSPKVVKAASQVLNSMWQYRDLRNLYKKVAASLGCSGALDSRRASWGLEFGAALLGSASAARGATAGAHWSRHTRKCSLMSAMKHLEHFRVANKRSQQPPLIGQSREEEDKAWWSGGGGERRRKCVVCLLVLAHLCCAGGDYGEDLLHSAPASPREMISLKERKTDYESTGTNASYHGNKGEHTSRKDTMAVQISSGTSTLFRNSYVTPSEEIKNNQEVPAEVHQGAPGTYPGEYKRGRLPTVEEPESDGRRQCSGEWREGGPKRTIERPERRVFGAGALCAVWDCDHFKAGGMRIVQKHQGAGEYPQEKDKDSKEYESSSPPKPTLIISGVVAKGNKDFPPAAAQVAHQKPQPSAEKLPPCHHVHQQIHQPRK</sequence>
<proteinExistence type="inferred from homology"/>
<name>A0A8X7WZ68_POLSE</name>
<gene>
    <name evidence="7" type="primary">Ctnnd2_0</name>
    <name evidence="7" type="ORF">GTO96_0017744</name>
</gene>
<feature type="region of interest" description="Disordered" evidence="6">
    <location>
        <begin position="1"/>
        <end position="23"/>
    </location>
</feature>
<evidence type="ECO:0000256" key="4">
    <source>
        <dbReference type="ARBA" id="ARBA00022889"/>
    </source>
</evidence>
<dbReference type="PANTHER" id="PTHR10372:SF9">
    <property type="entry name" value="CATENIN DELTA-2"/>
    <property type="match status" value="1"/>
</dbReference>
<dbReference type="InterPro" id="IPR016024">
    <property type="entry name" value="ARM-type_fold"/>
</dbReference>
<dbReference type="GO" id="GO:0060997">
    <property type="term" value="P:dendritic spine morphogenesis"/>
    <property type="evidence" value="ECO:0007669"/>
    <property type="project" value="TreeGrafter"/>
</dbReference>
<feature type="region of interest" description="Disordered" evidence="6">
    <location>
        <begin position="236"/>
        <end position="258"/>
    </location>
</feature>
<dbReference type="InterPro" id="IPR011989">
    <property type="entry name" value="ARM-like"/>
</dbReference>
<dbReference type="GO" id="GO:0005886">
    <property type="term" value="C:plasma membrane"/>
    <property type="evidence" value="ECO:0007669"/>
    <property type="project" value="TreeGrafter"/>
</dbReference>
<dbReference type="GO" id="GO:0005634">
    <property type="term" value="C:nucleus"/>
    <property type="evidence" value="ECO:0007669"/>
    <property type="project" value="TreeGrafter"/>
</dbReference>
<evidence type="ECO:0000313" key="7">
    <source>
        <dbReference type="EMBL" id="KAG2458211.1"/>
    </source>
</evidence>
<evidence type="ECO:0000256" key="5">
    <source>
        <dbReference type="ARBA" id="ARBA00022949"/>
    </source>
</evidence>
<dbReference type="SMART" id="SM00185">
    <property type="entry name" value="ARM"/>
    <property type="match status" value="1"/>
</dbReference>
<dbReference type="Pfam" id="PF15228">
    <property type="entry name" value="DAP"/>
    <property type="match status" value="1"/>
</dbReference>
<dbReference type="GO" id="GO:0005737">
    <property type="term" value="C:cytoplasm"/>
    <property type="evidence" value="ECO:0007669"/>
    <property type="project" value="TreeGrafter"/>
</dbReference>
<feature type="region of interest" description="Disordered" evidence="6">
    <location>
        <begin position="293"/>
        <end position="335"/>
    </location>
</feature>
<evidence type="ECO:0000256" key="6">
    <source>
        <dbReference type="SAM" id="MobiDB-lite"/>
    </source>
</evidence>
<feature type="compositionally biased region" description="Basic and acidic residues" evidence="6">
    <location>
        <begin position="249"/>
        <end position="258"/>
    </location>
</feature>
<feature type="compositionally biased region" description="Low complexity" evidence="6">
    <location>
        <begin position="10"/>
        <end position="19"/>
    </location>
</feature>
<keyword evidence="3" id="KW-0677">Repeat</keyword>
<feature type="compositionally biased region" description="Basic and acidic residues" evidence="6">
    <location>
        <begin position="318"/>
        <end position="335"/>
    </location>
</feature>
<dbReference type="GO" id="GO:0014069">
    <property type="term" value="C:postsynaptic density"/>
    <property type="evidence" value="ECO:0007669"/>
    <property type="project" value="TreeGrafter"/>
</dbReference>